<name>A0ABY4F4J7_9BACT</name>
<evidence type="ECO:0008006" key="3">
    <source>
        <dbReference type="Google" id="ProtNLM"/>
    </source>
</evidence>
<reference evidence="1 2" key="1">
    <citation type="submission" date="2022-04" db="EMBL/GenBank/DDBJ databases">
        <title>Hymenobacter sp. isolated from the air.</title>
        <authorList>
            <person name="Won M."/>
            <person name="Lee C.-M."/>
            <person name="Woen H.-Y."/>
            <person name="Kwon S.-W."/>
        </authorList>
    </citation>
    <scope>NUCLEOTIDE SEQUENCE [LARGE SCALE GENOMIC DNA]</scope>
    <source>
        <strain evidence="2">5116 S-27</strain>
    </source>
</reference>
<protein>
    <recommendedName>
        <fullName evidence="3">Outer membrane protein beta-barrel domain-containing protein</fullName>
    </recommendedName>
</protein>
<keyword evidence="2" id="KW-1185">Reference proteome</keyword>
<evidence type="ECO:0000313" key="2">
    <source>
        <dbReference type="Proteomes" id="UP000831785"/>
    </source>
</evidence>
<dbReference type="Proteomes" id="UP000831785">
    <property type="component" value="Chromosome"/>
</dbReference>
<sequence>MTTYRFVLLIGLLLGWAGRAQAQRILLRENPAEDTVASVFGPNRAYYNHFYLGYGLVAGPGSARPGAELRYGNSAEIVVGLRNKFRMSQTLALGLDMRYARVTYYLAQNAQKVVPNSAQHYREYLALPQAQLEGFVRLNYGPRGNVIGRYVDVSGWGGWVISTAHHYEDRPGAGAKRVTVTEHGLNYLRRWSYGAGLRAGSSRYALTARYRFSDVFTAATQPQYPELPRWVIGLELGWL</sequence>
<proteinExistence type="predicted"/>
<dbReference type="RefSeq" id="WP_244714690.1">
    <property type="nucleotide sequence ID" value="NZ_CP095049.1"/>
</dbReference>
<organism evidence="1 2">
    <name type="scientific">Hymenobacter cellulosivorans</name>
    <dbReference type="NCBI Taxonomy" id="2932249"/>
    <lineage>
        <taxon>Bacteria</taxon>
        <taxon>Pseudomonadati</taxon>
        <taxon>Bacteroidota</taxon>
        <taxon>Cytophagia</taxon>
        <taxon>Cytophagales</taxon>
        <taxon>Hymenobacteraceae</taxon>
        <taxon>Hymenobacter</taxon>
    </lineage>
</organism>
<dbReference type="EMBL" id="CP095049">
    <property type="protein sequence ID" value="UOQ51480.1"/>
    <property type="molecule type" value="Genomic_DNA"/>
</dbReference>
<evidence type="ECO:0000313" key="1">
    <source>
        <dbReference type="EMBL" id="UOQ51480.1"/>
    </source>
</evidence>
<gene>
    <name evidence="1" type="ORF">MUN80_17135</name>
</gene>
<accession>A0ABY4F4J7</accession>